<dbReference type="InterPro" id="IPR024936">
    <property type="entry name" value="Cyclophilin-type_PPIase"/>
</dbReference>
<dbReference type="GO" id="GO:0016853">
    <property type="term" value="F:isomerase activity"/>
    <property type="evidence" value="ECO:0007669"/>
    <property type="project" value="UniProtKB-KW"/>
</dbReference>
<comment type="similarity">
    <text evidence="2 5">Belongs to the cyclophilin-type PPIase family.</text>
</comment>
<reference evidence="7 8" key="1">
    <citation type="submission" date="2024-09" db="EMBL/GenBank/DDBJ databases">
        <authorList>
            <person name="Sun Q."/>
            <person name="Mori K."/>
        </authorList>
    </citation>
    <scope>NUCLEOTIDE SEQUENCE [LARGE SCALE GENOMIC DNA]</scope>
    <source>
        <strain evidence="7 8">CCM 8545</strain>
    </source>
</reference>
<gene>
    <name evidence="7" type="ORF">ACFFIT_01200</name>
</gene>
<dbReference type="PROSITE" id="PS00170">
    <property type="entry name" value="CSA_PPIASE_1"/>
    <property type="match status" value="1"/>
</dbReference>
<dbReference type="SUPFAM" id="SSF50891">
    <property type="entry name" value="Cyclophilin-like"/>
    <property type="match status" value="1"/>
</dbReference>
<evidence type="ECO:0000313" key="7">
    <source>
        <dbReference type="EMBL" id="MFC0178727.1"/>
    </source>
</evidence>
<comment type="caution">
    <text evidence="7">The sequence shown here is derived from an EMBL/GenBank/DDBJ whole genome shotgun (WGS) entry which is preliminary data.</text>
</comment>
<evidence type="ECO:0000259" key="6">
    <source>
        <dbReference type="PROSITE" id="PS50072"/>
    </source>
</evidence>
<keyword evidence="3 5" id="KW-0697">Rotamase</keyword>
<evidence type="ECO:0000256" key="5">
    <source>
        <dbReference type="RuleBase" id="RU363019"/>
    </source>
</evidence>
<dbReference type="PIRSF" id="PIRSF001467">
    <property type="entry name" value="Peptidylpro_ismrse"/>
    <property type="match status" value="1"/>
</dbReference>
<dbReference type="InterPro" id="IPR029000">
    <property type="entry name" value="Cyclophilin-like_dom_sf"/>
</dbReference>
<dbReference type="EMBL" id="JBHLXE010000013">
    <property type="protein sequence ID" value="MFC0178727.1"/>
    <property type="molecule type" value="Genomic_DNA"/>
</dbReference>
<dbReference type="Gene3D" id="2.40.100.10">
    <property type="entry name" value="Cyclophilin-like"/>
    <property type="match status" value="1"/>
</dbReference>
<comment type="function">
    <text evidence="1 5">PPIases accelerate the folding of proteins. It catalyzes the cis-trans isomerization of proline imidic peptide bonds in oligopeptides.</text>
</comment>
<comment type="catalytic activity">
    <reaction evidence="5">
        <text>[protein]-peptidylproline (omega=180) = [protein]-peptidylproline (omega=0)</text>
        <dbReference type="Rhea" id="RHEA:16237"/>
        <dbReference type="Rhea" id="RHEA-COMP:10747"/>
        <dbReference type="Rhea" id="RHEA-COMP:10748"/>
        <dbReference type="ChEBI" id="CHEBI:83833"/>
        <dbReference type="ChEBI" id="CHEBI:83834"/>
        <dbReference type="EC" id="5.2.1.8"/>
    </reaction>
</comment>
<dbReference type="InterPro" id="IPR044665">
    <property type="entry name" value="E_coli_cyclophilin_A-like"/>
</dbReference>
<dbReference type="Proteomes" id="UP001589758">
    <property type="component" value="Unassembled WGS sequence"/>
</dbReference>
<evidence type="ECO:0000256" key="4">
    <source>
        <dbReference type="ARBA" id="ARBA00023235"/>
    </source>
</evidence>
<dbReference type="InterPro" id="IPR002130">
    <property type="entry name" value="Cyclophilin-type_PPIase_dom"/>
</dbReference>
<name>A0ABV6C6Z4_9GAMM</name>
<dbReference type="Pfam" id="PF00160">
    <property type="entry name" value="Pro_isomerase"/>
    <property type="match status" value="1"/>
</dbReference>
<keyword evidence="4 5" id="KW-0413">Isomerase</keyword>
<protein>
    <recommendedName>
        <fullName evidence="5">Peptidyl-prolyl cis-trans isomerase</fullName>
        <shortName evidence="5">PPIase</shortName>
        <ecNumber evidence="5">5.2.1.8</ecNumber>
    </recommendedName>
</protein>
<evidence type="ECO:0000256" key="2">
    <source>
        <dbReference type="ARBA" id="ARBA00007365"/>
    </source>
</evidence>
<sequence>MITLHTNLGDIKIQTHEDKAPITVKNFLKYCEEGFYDNTIFHRVIKGFMIQGGGFTEDMDQKTTKPSIKNESNNGLKNTKGTLAMARTNDPDSATSQFFINLVDNSYLDYVSDRSPGYCVFAEVIEGMDVVEKIKDVKTSRHGIHQDVPVEAVVITHVTITE</sequence>
<dbReference type="PROSITE" id="PS50072">
    <property type="entry name" value="CSA_PPIASE_2"/>
    <property type="match status" value="1"/>
</dbReference>
<dbReference type="PANTHER" id="PTHR43246">
    <property type="entry name" value="PEPTIDYL-PROLYL CIS-TRANS ISOMERASE CYP38, CHLOROPLASTIC"/>
    <property type="match status" value="1"/>
</dbReference>
<dbReference type="RefSeq" id="WP_385875620.1">
    <property type="nucleotide sequence ID" value="NZ_JBHLXE010000013.1"/>
</dbReference>
<proteinExistence type="inferred from homology"/>
<dbReference type="CDD" id="cd01920">
    <property type="entry name" value="cyclophilin_EcCYP_like"/>
    <property type="match status" value="1"/>
</dbReference>
<dbReference type="PRINTS" id="PR00153">
    <property type="entry name" value="CSAPPISMRASE"/>
</dbReference>
<dbReference type="EC" id="5.2.1.8" evidence="5"/>
<keyword evidence="8" id="KW-1185">Reference proteome</keyword>
<accession>A0ABV6C6Z4</accession>
<dbReference type="InterPro" id="IPR020892">
    <property type="entry name" value="Cyclophilin-type_PPIase_CS"/>
</dbReference>
<evidence type="ECO:0000313" key="8">
    <source>
        <dbReference type="Proteomes" id="UP001589758"/>
    </source>
</evidence>
<evidence type="ECO:0000256" key="1">
    <source>
        <dbReference type="ARBA" id="ARBA00002388"/>
    </source>
</evidence>
<evidence type="ECO:0000256" key="3">
    <source>
        <dbReference type="ARBA" id="ARBA00023110"/>
    </source>
</evidence>
<feature type="domain" description="PPIase cyclophilin-type" evidence="6">
    <location>
        <begin position="1"/>
        <end position="160"/>
    </location>
</feature>
<organism evidence="7 8">
    <name type="scientific">Thorsellia kenyensis</name>
    <dbReference type="NCBI Taxonomy" id="1549888"/>
    <lineage>
        <taxon>Bacteria</taxon>
        <taxon>Pseudomonadati</taxon>
        <taxon>Pseudomonadota</taxon>
        <taxon>Gammaproteobacteria</taxon>
        <taxon>Enterobacterales</taxon>
        <taxon>Thorselliaceae</taxon>
        <taxon>Thorsellia</taxon>
    </lineage>
</organism>